<dbReference type="InterPro" id="IPR050891">
    <property type="entry name" value="TatD-type_Hydrolase"/>
</dbReference>
<accession>A0ABQ6Y7E4</accession>
<keyword evidence="1" id="KW-0540">Nuclease</keyword>
<evidence type="ECO:0000256" key="1">
    <source>
        <dbReference type="ARBA" id="ARBA00022722"/>
    </source>
</evidence>
<dbReference type="Pfam" id="PF01026">
    <property type="entry name" value="TatD_DNase"/>
    <property type="match status" value="1"/>
</dbReference>
<comment type="caution">
    <text evidence="4">The sequence shown here is derived from an EMBL/GenBank/DDBJ whole genome shotgun (WGS) entry which is preliminary data.</text>
</comment>
<dbReference type="PANTHER" id="PTHR10060:SF15">
    <property type="entry name" value="DEOXYRIBONUCLEASE TATDN1"/>
    <property type="match status" value="1"/>
</dbReference>
<dbReference type="SUPFAM" id="SSF51556">
    <property type="entry name" value="Metallo-dependent hydrolases"/>
    <property type="match status" value="1"/>
</dbReference>
<dbReference type="PROSITE" id="PS01090">
    <property type="entry name" value="TATD_2"/>
    <property type="match status" value="1"/>
</dbReference>
<gene>
    <name evidence="4" type="ORF">A6D6_02357</name>
</gene>
<evidence type="ECO:0000256" key="3">
    <source>
        <dbReference type="ARBA" id="ARBA00022801"/>
    </source>
</evidence>
<dbReference type="PIRSF" id="PIRSF005902">
    <property type="entry name" value="DNase_TatD"/>
    <property type="match status" value="1"/>
</dbReference>
<keyword evidence="5" id="KW-1185">Reference proteome</keyword>
<proteinExistence type="predicted"/>
<dbReference type="InterPro" id="IPR032466">
    <property type="entry name" value="Metal_Hydrolase"/>
</dbReference>
<dbReference type="EMBL" id="AQPF01000017">
    <property type="protein sequence ID" value="KAF0805402.1"/>
    <property type="molecule type" value="Genomic_DNA"/>
</dbReference>
<dbReference type="InterPro" id="IPR001130">
    <property type="entry name" value="TatD-like"/>
</dbReference>
<evidence type="ECO:0000313" key="4">
    <source>
        <dbReference type="EMBL" id="KAF0805402.1"/>
    </source>
</evidence>
<dbReference type="PANTHER" id="PTHR10060">
    <property type="entry name" value="TATD FAMILY DEOXYRIBONUCLEASE"/>
    <property type="match status" value="1"/>
</dbReference>
<dbReference type="CDD" id="cd01310">
    <property type="entry name" value="TatD_DNAse"/>
    <property type="match status" value="1"/>
</dbReference>
<evidence type="ECO:0000256" key="2">
    <source>
        <dbReference type="ARBA" id="ARBA00022723"/>
    </source>
</evidence>
<sequence length="293" mass="32895">MPGSNTFPSSECPADECQWADIGVNLTDRQFAEDREAVLQRAREAGVTRLLLTGTNVEESRQAVALCQRYPNQGLFCTAGLHPHSARFCNDDVLSELRELLEQPAVAAAGEMGLDFNRDFSPRPDQENAFEAQLALAVDHGKPVFLHQRDAHDRFLPILKAWRDRLPAVVVHCFTDQRRPLFDYLDLDCFIGITGWVCDERRGRELAELVPHIPGNRLLLETDAPYLLPRDLPEPPAKKRRNEPCLLPWIGARVATLRGETTQALAQQTLANTLAFLQRDWPAALTHTTPAHP</sequence>
<reference evidence="4 5" key="1">
    <citation type="submission" date="2012-09" db="EMBL/GenBank/DDBJ databases">
        <title>Genome Sequence of alkane-degrading Bacterium Alcanivorax sp. 6-D-6.</title>
        <authorList>
            <person name="Lai Q."/>
            <person name="Shao Z."/>
        </authorList>
    </citation>
    <scope>NUCLEOTIDE SEQUENCE [LARGE SCALE GENOMIC DNA]</scope>
    <source>
        <strain evidence="4 5">6-D-6</strain>
    </source>
</reference>
<dbReference type="InterPro" id="IPR018228">
    <property type="entry name" value="DNase_TatD-rel_CS"/>
</dbReference>
<keyword evidence="3 4" id="KW-0378">Hydrolase</keyword>
<evidence type="ECO:0000313" key="5">
    <source>
        <dbReference type="Proteomes" id="UP000771797"/>
    </source>
</evidence>
<dbReference type="PROSITE" id="PS01091">
    <property type="entry name" value="TATD_3"/>
    <property type="match status" value="1"/>
</dbReference>
<protein>
    <submittedName>
        <fullName evidence="4">TatD family hydrolase</fullName>
    </submittedName>
</protein>
<name>A0ABQ6Y7E4_9GAMM</name>
<dbReference type="Gene3D" id="3.20.20.140">
    <property type="entry name" value="Metal-dependent hydrolases"/>
    <property type="match status" value="1"/>
</dbReference>
<dbReference type="GO" id="GO:0016787">
    <property type="term" value="F:hydrolase activity"/>
    <property type="evidence" value="ECO:0007669"/>
    <property type="project" value="UniProtKB-KW"/>
</dbReference>
<dbReference type="Proteomes" id="UP000771797">
    <property type="component" value="Unassembled WGS sequence"/>
</dbReference>
<keyword evidence="2" id="KW-0479">Metal-binding</keyword>
<organism evidence="4 5">
    <name type="scientific">Alcanivorax xiamenensis</name>
    <dbReference type="NCBI Taxonomy" id="1177156"/>
    <lineage>
        <taxon>Bacteria</taxon>
        <taxon>Pseudomonadati</taxon>
        <taxon>Pseudomonadota</taxon>
        <taxon>Gammaproteobacteria</taxon>
        <taxon>Oceanospirillales</taxon>
        <taxon>Alcanivoracaceae</taxon>
        <taxon>Alcanivorax</taxon>
    </lineage>
</organism>